<name>A0A1H8JQ38_9BACT</name>
<sequence length="138" mass="16284">MDRKILYLFYSFNPTSVTILQSLPRSAFHPHPAVHHYPFQPFHFTPSSPHRAMDRTITSPLPAIPLKPSLSHYAMDHRLWTIGHSILHLPRQRTRAQNSGITFFQLREYQLHFILENRQQVQLHVFPHRFHDQVTGFG</sequence>
<evidence type="ECO:0000313" key="2">
    <source>
        <dbReference type="Proteomes" id="UP000198984"/>
    </source>
</evidence>
<dbReference type="AlphaFoldDB" id="A0A1H8JQ38"/>
<dbReference type="Proteomes" id="UP000198984">
    <property type="component" value="Unassembled WGS sequence"/>
</dbReference>
<protein>
    <submittedName>
        <fullName evidence="1">Uncharacterized protein</fullName>
    </submittedName>
</protein>
<reference evidence="1 2" key="1">
    <citation type="submission" date="2016-10" db="EMBL/GenBank/DDBJ databases">
        <authorList>
            <person name="de Groot N.N."/>
        </authorList>
    </citation>
    <scope>NUCLEOTIDE SEQUENCE [LARGE SCALE GENOMIC DNA]</scope>
    <source>
        <strain evidence="1 2">DSM 21039</strain>
    </source>
</reference>
<organism evidence="1 2">
    <name type="scientific">Chitinophaga rupis</name>
    <dbReference type="NCBI Taxonomy" id="573321"/>
    <lineage>
        <taxon>Bacteria</taxon>
        <taxon>Pseudomonadati</taxon>
        <taxon>Bacteroidota</taxon>
        <taxon>Chitinophagia</taxon>
        <taxon>Chitinophagales</taxon>
        <taxon>Chitinophagaceae</taxon>
        <taxon>Chitinophaga</taxon>
    </lineage>
</organism>
<dbReference type="EMBL" id="FOBB01000013">
    <property type="protein sequence ID" value="SEN82308.1"/>
    <property type="molecule type" value="Genomic_DNA"/>
</dbReference>
<proteinExistence type="predicted"/>
<evidence type="ECO:0000313" key="1">
    <source>
        <dbReference type="EMBL" id="SEN82308.1"/>
    </source>
</evidence>
<accession>A0A1H8JQ38</accession>
<keyword evidence="2" id="KW-1185">Reference proteome</keyword>
<gene>
    <name evidence="1" type="ORF">SAMN04488505_11399</name>
</gene>